<dbReference type="AlphaFoldDB" id="R0LQV3"/>
<organism evidence="1 2">
    <name type="scientific">Anas platyrhynchos</name>
    <name type="common">Mallard</name>
    <name type="synonym">Anas boschas</name>
    <dbReference type="NCBI Taxonomy" id="8839"/>
    <lineage>
        <taxon>Eukaryota</taxon>
        <taxon>Metazoa</taxon>
        <taxon>Chordata</taxon>
        <taxon>Craniata</taxon>
        <taxon>Vertebrata</taxon>
        <taxon>Euteleostomi</taxon>
        <taxon>Archelosauria</taxon>
        <taxon>Archosauria</taxon>
        <taxon>Dinosauria</taxon>
        <taxon>Saurischia</taxon>
        <taxon>Theropoda</taxon>
        <taxon>Coelurosauria</taxon>
        <taxon>Aves</taxon>
        <taxon>Neognathae</taxon>
        <taxon>Galloanserae</taxon>
        <taxon>Anseriformes</taxon>
        <taxon>Anatidae</taxon>
        <taxon>Anatinae</taxon>
        <taxon>Anas</taxon>
    </lineage>
</organism>
<reference evidence="2" key="1">
    <citation type="journal article" date="2013" name="Nat. Genet.">
        <title>The duck genome and transcriptome provide insight into an avian influenza virus reservoir species.</title>
        <authorList>
            <person name="Huang Y."/>
            <person name="Li Y."/>
            <person name="Burt D.W."/>
            <person name="Chen H."/>
            <person name="Zhang Y."/>
            <person name="Qian W."/>
            <person name="Kim H."/>
            <person name="Gan S."/>
            <person name="Zhao Y."/>
            <person name="Li J."/>
            <person name="Yi K."/>
            <person name="Feng H."/>
            <person name="Zhu P."/>
            <person name="Li B."/>
            <person name="Liu Q."/>
            <person name="Fairley S."/>
            <person name="Magor K.E."/>
            <person name="Du Z."/>
            <person name="Hu X."/>
            <person name="Goodman L."/>
            <person name="Tafer H."/>
            <person name="Vignal A."/>
            <person name="Lee T."/>
            <person name="Kim K.W."/>
            <person name="Sheng Z."/>
            <person name="An Y."/>
            <person name="Searle S."/>
            <person name="Herrero J."/>
            <person name="Groenen M.A."/>
            <person name="Crooijmans R.P."/>
            <person name="Faraut T."/>
            <person name="Cai Q."/>
            <person name="Webster R.G."/>
            <person name="Aldridge J.R."/>
            <person name="Warren W.C."/>
            <person name="Bartschat S."/>
            <person name="Kehr S."/>
            <person name="Marz M."/>
            <person name="Stadler P.F."/>
            <person name="Smith J."/>
            <person name="Kraus R.H."/>
            <person name="Zhao Y."/>
            <person name="Ren L."/>
            <person name="Fei J."/>
            <person name="Morisson M."/>
            <person name="Kaiser P."/>
            <person name="Griffin D.K."/>
            <person name="Rao M."/>
            <person name="Pitel F."/>
            <person name="Wang J."/>
            <person name="Li N."/>
        </authorList>
    </citation>
    <scope>NUCLEOTIDE SEQUENCE [LARGE SCALE GENOMIC DNA]</scope>
</reference>
<dbReference type="Proteomes" id="UP000296049">
    <property type="component" value="Unassembled WGS sequence"/>
</dbReference>
<sequence>MVSMSHVTHCKECDKLLLYDLVVLGQSERNWCCTKILNTAFPKLQLLTVLWVSSLALQRCFVLDIEELEKKNSEHIISVITSDTIESGVKGKAMYQNCCRRKRGRQQIYSGAGGRANTKEQVAPLSCFESLNTYKDEKYQFFLKAHHFLSSDTIPTCGERITAVENTVAVLQHTEVGLCALFMAREIEVLRSDKQVRFGSTSIEAVREPGSWKCYECSPAENKAVRRVAKLPPDLQLSTDYGLSSSFLPLIVPAQEEAMVSHSSGKDGNCIHSTSSAWEQLSWQALAALPPGAEKVHLGELKAVCNPSG</sequence>
<evidence type="ECO:0000313" key="2">
    <source>
        <dbReference type="Proteomes" id="UP000296049"/>
    </source>
</evidence>
<keyword evidence="2" id="KW-1185">Reference proteome</keyword>
<gene>
    <name evidence="1" type="ORF">Anapl_00160</name>
</gene>
<dbReference type="EMBL" id="KB742808">
    <property type="protein sequence ID" value="EOB04120.1"/>
    <property type="molecule type" value="Genomic_DNA"/>
</dbReference>
<name>R0LQV3_ANAPL</name>
<evidence type="ECO:0000313" key="1">
    <source>
        <dbReference type="EMBL" id="EOB04120.1"/>
    </source>
</evidence>
<protein>
    <submittedName>
        <fullName evidence="1">Uncharacterized protein</fullName>
    </submittedName>
</protein>
<proteinExistence type="predicted"/>
<accession>R0LQV3</accession>